<name>A0A6C0CZP9_9ZZZZ</name>
<dbReference type="EMBL" id="MN739518">
    <property type="protein sequence ID" value="QHT09978.1"/>
    <property type="molecule type" value="Genomic_DNA"/>
</dbReference>
<organism evidence="1">
    <name type="scientific">viral metagenome</name>
    <dbReference type="NCBI Taxonomy" id="1070528"/>
    <lineage>
        <taxon>unclassified sequences</taxon>
        <taxon>metagenomes</taxon>
        <taxon>organismal metagenomes</taxon>
    </lineage>
</organism>
<evidence type="ECO:0000313" key="1">
    <source>
        <dbReference type="EMBL" id="QHT09978.1"/>
    </source>
</evidence>
<reference evidence="1" key="1">
    <citation type="journal article" date="2020" name="Nature">
        <title>Giant virus diversity and host interactions through global metagenomics.</title>
        <authorList>
            <person name="Schulz F."/>
            <person name="Roux S."/>
            <person name="Paez-Espino D."/>
            <person name="Jungbluth S."/>
            <person name="Walsh D.A."/>
            <person name="Denef V.J."/>
            <person name="McMahon K.D."/>
            <person name="Konstantinidis K.T."/>
            <person name="Eloe-Fadrosh E.A."/>
            <person name="Kyrpides N.C."/>
            <person name="Woyke T."/>
        </authorList>
    </citation>
    <scope>NUCLEOTIDE SEQUENCE</scope>
    <source>
        <strain evidence="1">GVMAG-M-3300023174-104</strain>
    </source>
</reference>
<accession>A0A6C0CZP9</accession>
<dbReference type="AlphaFoldDB" id="A0A6C0CZP9"/>
<protein>
    <submittedName>
        <fullName evidence="1">Uncharacterized protein</fullName>
    </submittedName>
</protein>
<sequence>MIFSKISLLPLEIQREIFSWDPTFHLLYKRVWMEDIIIDKIDYHDLNSSCIWYSNGVHRKWDYSIFISDNSSLFDEYGLSRRFWVLLTNDNDPLEVSKEKTQWTSLRFFDTQKARDQFIQNLGKSKHQRLTNYDQLIQVYKERFCSTM</sequence>
<proteinExistence type="predicted"/>